<evidence type="ECO:0000313" key="2">
    <source>
        <dbReference type="Proteomes" id="UP000005959"/>
    </source>
</evidence>
<evidence type="ECO:0000313" key="1">
    <source>
        <dbReference type="EMBL" id="EHM41866.1"/>
    </source>
</evidence>
<reference evidence="1 2" key="1">
    <citation type="submission" date="2011-08" db="EMBL/GenBank/DDBJ databases">
        <authorList>
            <person name="Weinstock G."/>
            <person name="Sodergren E."/>
            <person name="Clifton S."/>
            <person name="Fulton L."/>
            <person name="Fulton B."/>
            <person name="Courtney L."/>
            <person name="Fronick C."/>
            <person name="Harrison M."/>
            <person name="Strong C."/>
            <person name="Farmer C."/>
            <person name="Delahaunty K."/>
            <person name="Markovic C."/>
            <person name="Hall O."/>
            <person name="Minx P."/>
            <person name="Tomlinson C."/>
            <person name="Mitreva M."/>
            <person name="Hou S."/>
            <person name="Chen J."/>
            <person name="Wollam A."/>
            <person name="Pepin K.H."/>
            <person name="Johnson M."/>
            <person name="Bhonagiri V."/>
            <person name="Zhang X."/>
            <person name="Suruliraj S."/>
            <person name="Warren W."/>
            <person name="Chinwalla A."/>
            <person name="Mardis E.R."/>
            <person name="Wilson R.K."/>
        </authorList>
    </citation>
    <scope>NUCLEOTIDE SEQUENCE [LARGE SCALE GENOMIC DNA]</scope>
    <source>
        <strain evidence="1 2">ATCC 51873</strain>
    </source>
</reference>
<dbReference type="EMBL" id="AGCI01000062">
    <property type="protein sequence ID" value="EHM41866.1"/>
    <property type="molecule type" value="Genomic_DNA"/>
</dbReference>
<protein>
    <recommendedName>
        <fullName evidence="3">Lipoprotein</fullName>
    </recommendedName>
</protein>
<dbReference type="HOGENOM" id="CLU_2023089_0_0_6"/>
<dbReference type="PROSITE" id="PS51257">
    <property type="entry name" value="PROKAR_LIPOPROTEIN"/>
    <property type="match status" value="1"/>
</dbReference>
<dbReference type="AlphaFoldDB" id="G9Y7L9"/>
<accession>G9Y7L9</accession>
<comment type="caution">
    <text evidence="1">The sequence shown here is derived from an EMBL/GenBank/DDBJ whole genome shotgun (WGS) entry which is preliminary data.</text>
</comment>
<proteinExistence type="predicted"/>
<evidence type="ECO:0008006" key="3">
    <source>
        <dbReference type="Google" id="ProtNLM"/>
    </source>
</evidence>
<dbReference type="Proteomes" id="UP000005959">
    <property type="component" value="Unassembled WGS sequence"/>
</dbReference>
<sequence>MPRKGLILNSKEIKKMHWIRNLSLICCIGLTGCVVADLDSSNYDYFPYVQTFQKPQAMGHTDVQKRRDDLYECGVNKKFSLNSWDEKFRRNSLQAGETMDQLDTRTKKVEDCMKSKGYVLLDFSACGPRKKPSGLCN</sequence>
<organism evidence="1 2">
    <name type="scientific">Hafnia alvei ATCC 51873</name>
    <dbReference type="NCBI Taxonomy" id="1002364"/>
    <lineage>
        <taxon>Bacteria</taxon>
        <taxon>Pseudomonadati</taxon>
        <taxon>Pseudomonadota</taxon>
        <taxon>Gammaproteobacteria</taxon>
        <taxon>Enterobacterales</taxon>
        <taxon>Hafniaceae</taxon>
        <taxon>Hafnia</taxon>
    </lineage>
</organism>
<name>G9Y7L9_HAFAL</name>
<gene>
    <name evidence="1" type="ORF">HMPREF0454_02543</name>
</gene>